<sequence length="695" mass="78005">MKHKQSFLFFFFFLFFFSNGTTITVVNDCGFTVWPGISGSPVLNITGFELTEGNSRSFQFPDDWSGGLWGRTGCTFNGSGHGSCEIGDCGSGEMECNERLANPPATVAGFDFKENTTDMYGVSILNGYNLQMTVEATSDYFLVDRLKTGCVYDLNKRCPVELSLEGGGGCKNACQKIHKFQCTVYAKSKQLNGYDQHASISGNFKLGFFENYLGIWYTDDAEARKVWVANPNNPILSTSDIIVLSIDRNTGNLIITAGGTTVMKISDVQAGPNPNVTATLQDTGNFRLINEFDKKVLWQSFDHPTNVLLPGMKLGYDTRTKQNWTLTSWLSDDIPDSGAFTFWEPINETDQRLMIRRRGQPYWTSGFASIMTATNDFSAENKLGQGGFGPVYKGRLNDGREIAIKRLSRSSGQGLVEFKNELILIARLQHTNLVRILGCCIHGEEKMLIYEYMPNKSLDFFLFDENKKLKLDWPKRFNIIEGIAQGLLYLHKYSRMRVIHRELKSDNILLDESMNPKISDFGMARMFNQNETQATTNRVVGTYGYISPEYAMEGTFSIKSDIYNFGVLILEILGGRRNSSFVHLDRTVNLLGYAWELWQQGNALELEDPTLGSTYVVQQFSRTFQVALLCVQESALDRPTTSDMISMLLNDTISLPAPKRPAFFTRGVESNSTLDHITLEECSANDVTISVIEGR</sequence>
<evidence type="ECO:0000313" key="2">
    <source>
        <dbReference type="Proteomes" id="UP001056120"/>
    </source>
</evidence>
<comment type="caution">
    <text evidence="1">The sequence shown here is derived from an EMBL/GenBank/DDBJ whole genome shotgun (WGS) entry which is preliminary data.</text>
</comment>
<dbReference type="Proteomes" id="UP001056120">
    <property type="component" value="Linkage Group LG25"/>
</dbReference>
<reference evidence="1 2" key="2">
    <citation type="journal article" date="2022" name="Mol. Ecol. Resour.">
        <title>The genomes of chicory, endive, great burdock and yacon provide insights into Asteraceae paleo-polyploidization history and plant inulin production.</title>
        <authorList>
            <person name="Fan W."/>
            <person name="Wang S."/>
            <person name="Wang H."/>
            <person name="Wang A."/>
            <person name="Jiang F."/>
            <person name="Liu H."/>
            <person name="Zhao H."/>
            <person name="Xu D."/>
            <person name="Zhang Y."/>
        </authorList>
    </citation>
    <scope>NUCLEOTIDE SEQUENCE [LARGE SCALE GENOMIC DNA]</scope>
    <source>
        <strain evidence="2">cv. Yunnan</strain>
        <tissue evidence="1">Leaves</tissue>
    </source>
</reference>
<keyword evidence="2" id="KW-1185">Reference proteome</keyword>
<protein>
    <submittedName>
        <fullName evidence="1">Uncharacterized protein</fullName>
    </submittedName>
</protein>
<dbReference type="EMBL" id="CM042042">
    <property type="protein sequence ID" value="KAI3703556.1"/>
    <property type="molecule type" value="Genomic_DNA"/>
</dbReference>
<organism evidence="1 2">
    <name type="scientific">Smallanthus sonchifolius</name>
    <dbReference type="NCBI Taxonomy" id="185202"/>
    <lineage>
        <taxon>Eukaryota</taxon>
        <taxon>Viridiplantae</taxon>
        <taxon>Streptophyta</taxon>
        <taxon>Embryophyta</taxon>
        <taxon>Tracheophyta</taxon>
        <taxon>Spermatophyta</taxon>
        <taxon>Magnoliopsida</taxon>
        <taxon>eudicotyledons</taxon>
        <taxon>Gunneridae</taxon>
        <taxon>Pentapetalae</taxon>
        <taxon>asterids</taxon>
        <taxon>campanulids</taxon>
        <taxon>Asterales</taxon>
        <taxon>Asteraceae</taxon>
        <taxon>Asteroideae</taxon>
        <taxon>Heliantheae alliance</taxon>
        <taxon>Millerieae</taxon>
        <taxon>Smallanthus</taxon>
    </lineage>
</organism>
<evidence type="ECO:0000313" key="1">
    <source>
        <dbReference type="EMBL" id="KAI3703556.1"/>
    </source>
</evidence>
<proteinExistence type="predicted"/>
<reference evidence="2" key="1">
    <citation type="journal article" date="2022" name="Mol. Ecol. Resour.">
        <title>The genomes of chicory, endive, great burdock and yacon provide insights into Asteraceae palaeo-polyploidization history and plant inulin production.</title>
        <authorList>
            <person name="Fan W."/>
            <person name="Wang S."/>
            <person name="Wang H."/>
            <person name="Wang A."/>
            <person name="Jiang F."/>
            <person name="Liu H."/>
            <person name="Zhao H."/>
            <person name="Xu D."/>
            <person name="Zhang Y."/>
        </authorList>
    </citation>
    <scope>NUCLEOTIDE SEQUENCE [LARGE SCALE GENOMIC DNA]</scope>
    <source>
        <strain evidence="2">cv. Yunnan</strain>
    </source>
</reference>
<name>A0ACB9A1X6_9ASTR</name>
<accession>A0ACB9A1X6</accession>
<gene>
    <name evidence="1" type="ORF">L1987_73712</name>
</gene>